<organism evidence="2 3">
    <name type="scientific">Aquimarina litoralis</name>
    <dbReference type="NCBI Taxonomy" id="584605"/>
    <lineage>
        <taxon>Bacteria</taxon>
        <taxon>Pseudomonadati</taxon>
        <taxon>Bacteroidota</taxon>
        <taxon>Flavobacteriia</taxon>
        <taxon>Flavobacteriales</taxon>
        <taxon>Flavobacteriaceae</taxon>
        <taxon>Aquimarina</taxon>
    </lineage>
</organism>
<evidence type="ECO:0000313" key="3">
    <source>
        <dbReference type="Proteomes" id="UP001501758"/>
    </source>
</evidence>
<comment type="caution">
    <text evidence="2">The sequence shown here is derived from an EMBL/GenBank/DDBJ whole genome shotgun (WGS) entry which is preliminary data.</text>
</comment>
<dbReference type="CDD" id="cd02440">
    <property type="entry name" value="AdoMet_MTases"/>
    <property type="match status" value="1"/>
</dbReference>
<dbReference type="Gene3D" id="3.40.50.150">
    <property type="entry name" value="Vaccinia Virus protein VP39"/>
    <property type="match status" value="1"/>
</dbReference>
<dbReference type="Proteomes" id="UP001501758">
    <property type="component" value="Unassembled WGS sequence"/>
</dbReference>
<dbReference type="InterPro" id="IPR029063">
    <property type="entry name" value="SAM-dependent_MTases_sf"/>
</dbReference>
<sequence length="201" mass="23413">MAVQKLQTTLGNIDIYLLDQILKERYHKTDKILDAGCGSGRNLHWFYNNEYNLYAVDKEIESIDYIKSVYPKWSRKMEVCALEQLKFKNDYFDHIICSAVLHFASDMTHFEAMFSELIRVLKPFGTLFIRMTSNIGIEDKITPVNDGVYLLGDESYRFLLTREILSNLMKKHSLSFLEPLKSTNVHDLRSMSTLILQKDPS</sequence>
<dbReference type="SUPFAM" id="SSF53335">
    <property type="entry name" value="S-adenosyl-L-methionine-dependent methyltransferases"/>
    <property type="match status" value="1"/>
</dbReference>
<protein>
    <recommendedName>
        <fullName evidence="1">Methyltransferase type 11 domain-containing protein</fullName>
    </recommendedName>
</protein>
<feature type="domain" description="Methyltransferase type 11" evidence="1">
    <location>
        <begin position="33"/>
        <end position="129"/>
    </location>
</feature>
<evidence type="ECO:0000259" key="1">
    <source>
        <dbReference type="Pfam" id="PF08241"/>
    </source>
</evidence>
<proteinExistence type="predicted"/>
<keyword evidence="3" id="KW-1185">Reference proteome</keyword>
<accession>A0ABP3TV36</accession>
<dbReference type="PANTHER" id="PTHR43861:SF1">
    <property type="entry name" value="TRANS-ACONITATE 2-METHYLTRANSFERASE"/>
    <property type="match status" value="1"/>
</dbReference>
<dbReference type="InterPro" id="IPR013216">
    <property type="entry name" value="Methyltransf_11"/>
</dbReference>
<gene>
    <name evidence="2" type="ORF">GCM10009430_16920</name>
</gene>
<dbReference type="Pfam" id="PF08241">
    <property type="entry name" value="Methyltransf_11"/>
    <property type="match status" value="1"/>
</dbReference>
<evidence type="ECO:0000313" key="2">
    <source>
        <dbReference type="EMBL" id="GAA0718585.1"/>
    </source>
</evidence>
<name>A0ABP3TV36_9FLAO</name>
<dbReference type="RefSeq" id="WP_343911895.1">
    <property type="nucleotide sequence ID" value="NZ_BAAAGE010000001.1"/>
</dbReference>
<dbReference type="PANTHER" id="PTHR43861">
    <property type="entry name" value="TRANS-ACONITATE 2-METHYLTRANSFERASE-RELATED"/>
    <property type="match status" value="1"/>
</dbReference>
<dbReference type="EMBL" id="BAAAGE010000001">
    <property type="protein sequence ID" value="GAA0718585.1"/>
    <property type="molecule type" value="Genomic_DNA"/>
</dbReference>
<reference evidence="3" key="1">
    <citation type="journal article" date="2019" name="Int. J. Syst. Evol. Microbiol.">
        <title>The Global Catalogue of Microorganisms (GCM) 10K type strain sequencing project: providing services to taxonomists for standard genome sequencing and annotation.</title>
        <authorList>
            <consortium name="The Broad Institute Genomics Platform"/>
            <consortium name="The Broad Institute Genome Sequencing Center for Infectious Disease"/>
            <person name="Wu L."/>
            <person name="Ma J."/>
        </authorList>
    </citation>
    <scope>NUCLEOTIDE SEQUENCE [LARGE SCALE GENOMIC DNA]</scope>
    <source>
        <strain evidence="3">JCM 15974</strain>
    </source>
</reference>